<proteinExistence type="inferred from homology"/>
<name>A0A0G2E5J2_PHACM</name>
<dbReference type="SUPFAM" id="SSF53335">
    <property type="entry name" value="S-adenosyl-L-methionine-dependent methyltransferases"/>
    <property type="match status" value="1"/>
</dbReference>
<feature type="region of interest" description="Disordered" evidence="6">
    <location>
        <begin position="1"/>
        <end position="22"/>
    </location>
</feature>
<dbReference type="CDD" id="cd02440">
    <property type="entry name" value="AdoMet_MTases"/>
    <property type="match status" value="1"/>
</dbReference>
<dbReference type="GO" id="GO:0006400">
    <property type="term" value="P:tRNA modification"/>
    <property type="evidence" value="ECO:0007669"/>
    <property type="project" value="EnsemblFungi"/>
</dbReference>
<evidence type="ECO:0000256" key="3">
    <source>
        <dbReference type="ARBA" id="ARBA00022691"/>
    </source>
</evidence>
<comment type="similarity">
    <text evidence="4">Belongs to the class I-like SAM-binding methyltransferase superfamily. RNA M5U methyltransferase family.</text>
</comment>
<dbReference type="AlphaFoldDB" id="A0A0G2E5J2"/>
<dbReference type="GO" id="GO:0051908">
    <property type="term" value="F:double-stranded DNA 5'-3' DNA exonuclease activity"/>
    <property type="evidence" value="ECO:0007669"/>
    <property type="project" value="EnsemblFungi"/>
</dbReference>
<feature type="binding site" evidence="4">
    <location>
        <position position="414"/>
    </location>
    <ligand>
        <name>S-adenosyl-L-methionine</name>
        <dbReference type="ChEBI" id="CHEBI:59789"/>
    </ligand>
</feature>
<protein>
    <submittedName>
        <fullName evidence="7">Putative trna methyltransferase</fullName>
    </submittedName>
</protein>
<feature type="binding site" evidence="4">
    <location>
        <position position="461"/>
    </location>
    <ligand>
        <name>S-adenosyl-L-methionine</name>
        <dbReference type="ChEBI" id="CHEBI:59789"/>
    </ligand>
</feature>
<dbReference type="Gene3D" id="3.40.50.150">
    <property type="entry name" value="Vaccinia Virus protein VP39"/>
    <property type="match status" value="2"/>
</dbReference>
<feature type="region of interest" description="Disordered" evidence="6">
    <location>
        <begin position="46"/>
        <end position="67"/>
    </location>
</feature>
<feature type="compositionally biased region" description="Polar residues" evidence="6">
    <location>
        <begin position="46"/>
        <end position="56"/>
    </location>
</feature>
<evidence type="ECO:0000256" key="5">
    <source>
        <dbReference type="PROSITE-ProRule" id="PRU10015"/>
    </source>
</evidence>
<dbReference type="InterPro" id="IPR025795">
    <property type="entry name" value="tRNA_(uracil-5-)_MeTrfase"/>
</dbReference>
<organism evidence="7 8">
    <name type="scientific">Phaeomoniella chlamydospora</name>
    <name type="common">Phaeoacremonium chlamydosporum</name>
    <dbReference type="NCBI Taxonomy" id="158046"/>
    <lineage>
        <taxon>Eukaryota</taxon>
        <taxon>Fungi</taxon>
        <taxon>Dikarya</taxon>
        <taxon>Ascomycota</taxon>
        <taxon>Pezizomycotina</taxon>
        <taxon>Eurotiomycetes</taxon>
        <taxon>Chaetothyriomycetidae</taxon>
        <taxon>Phaeomoniellales</taxon>
        <taxon>Phaeomoniellaceae</taxon>
        <taxon>Phaeomoniella</taxon>
    </lineage>
</organism>
<dbReference type="OrthoDB" id="10250660at2759"/>
<keyword evidence="3 4" id="KW-0949">S-adenosyl-L-methionine</keyword>
<dbReference type="InterPro" id="IPR012340">
    <property type="entry name" value="NA-bd_OB-fold"/>
</dbReference>
<reference evidence="7 8" key="1">
    <citation type="submission" date="2015-05" db="EMBL/GenBank/DDBJ databases">
        <title>Distinctive expansion of gene families associated with plant cell wall degradation and secondary metabolism in the genomes of grapevine trunk pathogens.</title>
        <authorList>
            <person name="Lawrence D.P."/>
            <person name="Travadon R."/>
            <person name="Rolshausen P.E."/>
            <person name="Baumgartner K."/>
        </authorList>
    </citation>
    <scope>NUCLEOTIDE SEQUENCE [LARGE SCALE GENOMIC DNA]</scope>
    <source>
        <strain evidence="7">UCRPC4</strain>
    </source>
</reference>
<gene>
    <name evidence="7" type="ORF">UCRPC4_g05166</name>
</gene>
<dbReference type="GO" id="GO:0032259">
    <property type="term" value="P:methylation"/>
    <property type="evidence" value="ECO:0007669"/>
    <property type="project" value="UniProtKB-KW"/>
</dbReference>
<keyword evidence="2 4" id="KW-0808">Transferase</keyword>
<feature type="active site" evidence="5">
    <location>
        <position position="488"/>
    </location>
</feature>
<dbReference type="FunFam" id="2.40.50.140:FF:000201">
    <property type="entry name" value="TRM2p tRNA methyltransferase"/>
    <property type="match status" value="1"/>
</dbReference>
<dbReference type="PROSITE" id="PS51687">
    <property type="entry name" value="SAM_MT_RNA_M5U"/>
    <property type="match status" value="1"/>
</dbReference>
<feature type="binding site" evidence="4">
    <location>
        <position position="350"/>
    </location>
    <ligand>
        <name>S-adenosyl-L-methionine</name>
        <dbReference type="ChEBI" id="CHEBI:59789"/>
    </ligand>
</feature>
<feature type="active site" description="Nucleophile" evidence="4">
    <location>
        <position position="488"/>
    </location>
</feature>
<feature type="binding site" evidence="4">
    <location>
        <position position="393"/>
    </location>
    <ligand>
        <name>S-adenosyl-L-methionine</name>
        <dbReference type="ChEBI" id="CHEBI:59789"/>
    </ligand>
</feature>
<dbReference type="GO" id="GO:0000014">
    <property type="term" value="F:single-stranded DNA endodeoxyribonuclease activity"/>
    <property type="evidence" value="ECO:0007669"/>
    <property type="project" value="EnsemblFungi"/>
</dbReference>
<dbReference type="InterPro" id="IPR029063">
    <property type="entry name" value="SAM-dependent_MTases_sf"/>
</dbReference>
<dbReference type="PROSITE" id="PS51622">
    <property type="entry name" value="SAM_MT_RNA_M5U_2"/>
    <property type="match status" value="1"/>
</dbReference>
<feature type="compositionally biased region" description="Basic residues" evidence="6">
    <location>
        <begin position="1"/>
        <end position="16"/>
    </location>
</feature>
<dbReference type="EMBL" id="LCWF01000133">
    <property type="protein sequence ID" value="KKY17964.1"/>
    <property type="molecule type" value="Genomic_DNA"/>
</dbReference>
<keyword evidence="1 4" id="KW-0489">Methyltransferase</keyword>
<keyword evidence="8" id="KW-1185">Reference proteome</keyword>
<evidence type="ECO:0000313" key="7">
    <source>
        <dbReference type="EMBL" id="KKY17964.1"/>
    </source>
</evidence>
<dbReference type="InterPro" id="IPR030390">
    <property type="entry name" value="MeTrfase_TrmA_AS"/>
</dbReference>
<dbReference type="Pfam" id="PF05958">
    <property type="entry name" value="tRNA_U5-meth_tr"/>
    <property type="match status" value="1"/>
</dbReference>
<reference evidence="7 8" key="2">
    <citation type="submission" date="2015-05" db="EMBL/GenBank/DDBJ databases">
        <authorList>
            <person name="Morales-Cruz A."/>
            <person name="Amrine K.C."/>
            <person name="Cantu D."/>
        </authorList>
    </citation>
    <scope>NUCLEOTIDE SEQUENCE [LARGE SCALE GENOMIC DNA]</scope>
    <source>
        <strain evidence="7">UCRPC4</strain>
    </source>
</reference>
<dbReference type="PANTHER" id="PTHR11061:SF30">
    <property type="entry name" value="TRNA (URACIL(54)-C(5))-METHYLTRANSFERASE"/>
    <property type="match status" value="1"/>
</dbReference>
<dbReference type="Proteomes" id="UP000053317">
    <property type="component" value="Unassembled WGS sequence"/>
</dbReference>
<evidence type="ECO:0000256" key="6">
    <source>
        <dbReference type="SAM" id="MobiDB-lite"/>
    </source>
</evidence>
<dbReference type="InterPro" id="IPR010280">
    <property type="entry name" value="U5_MeTrfase_fam"/>
</dbReference>
<evidence type="ECO:0000313" key="8">
    <source>
        <dbReference type="Proteomes" id="UP000053317"/>
    </source>
</evidence>
<dbReference type="GO" id="GO:0030697">
    <property type="term" value="F:tRNA (uracil(54)-C5)-methyltransferase activity, S-adenosyl methionine-dependent"/>
    <property type="evidence" value="ECO:0007669"/>
    <property type="project" value="EnsemblFungi"/>
</dbReference>
<evidence type="ECO:0000256" key="4">
    <source>
        <dbReference type="PROSITE-ProRule" id="PRU01024"/>
    </source>
</evidence>
<sequence>MKRHAPGGFRSKKRRIAERQPFEGTHEQILRYEVSELLGSLEMSQLTTNGTLNGGSPSPPDQGGKLPEIQDELDLKAARLSSTGDSLAVSADYPDCVFVVPFSLPGESVKAKIVSLHDEDRYCLTDFISISKPSQQRRDDLVGCKYFGTCSGCQLQMLPYEDQLDHKKGIVEQAYRAFSNLKSDVVPPVIDTLASPLQYGYRTKLTPHFDGSEMEKVNGVKKFVRTPALGYSIKGRKRVMEIEDCPIGTDVVRKGYQRERQLLGQRLDKFKNGATILLRESTTRIPKSEAREDLPSIEPEGDDLTVKELVLRNSTPDHIVEKRCISDMNGIAIEYIDDFQFESRAGSFFQNNNSILSPFTAYVRELALPPSKHNSSTTTDPSSPPIKYLLDAYCGSGLFTITLSSLFTSSLGVDVDPASIRYARLNASANKVPRTGFIDADAAKLFADIPFPADQTVMVIDPPRKGCSADFLKQLLAFGPKRIVYVSCNVNTQARDVGMLVRGTVDAWKMSAADWVQGNKLEKEGEEKWRYEIESLRGCDFFPQTGHVEGVAILNRIG</sequence>
<dbReference type="PROSITE" id="PS01230">
    <property type="entry name" value="TRMA_1"/>
    <property type="match status" value="1"/>
</dbReference>
<dbReference type="Gene3D" id="2.40.50.140">
    <property type="entry name" value="Nucleic acid-binding proteins"/>
    <property type="match status" value="1"/>
</dbReference>
<comment type="caution">
    <text evidence="7">The sequence shown here is derived from an EMBL/GenBank/DDBJ whole genome shotgun (WGS) entry which is preliminary data.</text>
</comment>
<evidence type="ECO:0000256" key="2">
    <source>
        <dbReference type="ARBA" id="ARBA00022679"/>
    </source>
</evidence>
<evidence type="ECO:0000256" key="1">
    <source>
        <dbReference type="ARBA" id="ARBA00022603"/>
    </source>
</evidence>
<dbReference type="PANTHER" id="PTHR11061">
    <property type="entry name" value="RNA M5U METHYLTRANSFERASE"/>
    <property type="match status" value="1"/>
</dbReference>
<accession>A0A0G2E5J2</accession>